<evidence type="ECO:0000256" key="1">
    <source>
        <dbReference type="ARBA" id="ARBA00004123"/>
    </source>
</evidence>
<keyword evidence="5" id="KW-0539">Nucleus</keyword>
<evidence type="ECO:0000256" key="2">
    <source>
        <dbReference type="ARBA" id="ARBA00023015"/>
    </source>
</evidence>
<name>A0A2I4GR28_JUGRE</name>
<dbReference type="RefSeq" id="XP_018846353.1">
    <property type="nucleotide sequence ID" value="XM_018990808.2"/>
</dbReference>
<gene>
    <name evidence="7" type="primary">LOC109010090</name>
</gene>
<dbReference type="PROSITE" id="PS51005">
    <property type="entry name" value="NAC"/>
    <property type="match status" value="1"/>
</dbReference>
<dbReference type="Proteomes" id="UP000235220">
    <property type="component" value="Chromosome 10"/>
</dbReference>
<dbReference type="AlphaFoldDB" id="A0A2I4GR28"/>
<reference evidence="7" key="1">
    <citation type="submission" date="2025-08" db="UniProtKB">
        <authorList>
            <consortium name="RefSeq"/>
        </authorList>
    </citation>
    <scope>IDENTIFICATION</scope>
    <source>
        <tissue evidence="7">Leaves</tissue>
    </source>
</reference>
<proteinExistence type="predicted"/>
<dbReference type="PANTHER" id="PTHR31744:SF210">
    <property type="entry name" value="NAC DOMAIN-CONTAINING PROTEIN 86-LIKE"/>
    <property type="match status" value="1"/>
</dbReference>
<evidence type="ECO:0000313" key="7">
    <source>
        <dbReference type="RefSeq" id="XP_018846353.1"/>
    </source>
</evidence>
<dbReference type="GO" id="GO:0005634">
    <property type="term" value="C:nucleus"/>
    <property type="evidence" value="ECO:0007669"/>
    <property type="project" value="UniProtKB-SubCell"/>
</dbReference>
<keyword evidence="3" id="KW-0238">DNA-binding</keyword>
<evidence type="ECO:0000256" key="3">
    <source>
        <dbReference type="ARBA" id="ARBA00023125"/>
    </source>
</evidence>
<evidence type="ECO:0000313" key="6">
    <source>
        <dbReference type="Proteomes" id="UP000235220"/>
    </source>
</evidence>
<evidence type="ECO:0000256" key="5">
    <source>
        <dbReference type="ARBA" id="ARBA00023242"/>
    </source>
</evidence>
<keyword evidence="6" id="KW-1185">Reference proteome</keyword>
<keyword evidence="4" id="KW-0804">Transcription</keyword>
<dbReference type="FunFam" id="2.170.150.80:FF:000002">
    <property type="entry name" value="Nac domain-containing protein 86"/>
    <property type="match status" value="1"/>
</dbReference>
<protein>
    <submittedName>
        <fullName evidence="7">NAC domain-containing protein 45-like isoform X2</fullName>
    </submittedName>
</protein>
<dbReference type="OrthoDB" id="1860415at2759"/>
<dbReference type="InterPro" id="IPR003441">
    <property type="entry name" value="NAC-dom"/>
</dbReference>
<sequence>MAPVSFPPGFRFHPTDEELVAYYLKRKINGREIELEVIPEVDLYKCEPWDLPGKSLLPSKDLEWYFFSPRDRKYPNGSRTNRATKAGYWKATGKDRKVNSQTRAVGMKKTLVYYRGRAPHGARTGWVMHEYRLDERECETASGLQDAYALCRVFKKSTTGPKIGEQHYPPITTNQLMTSEHSSSIDLYSEGRCEDLESSNYPMQYDSCSSSMLTGSSQLDITTGTRTDGKWMQFLSEDAFNFTPPPLPNYETVSYPPSKVDIALECARLQHRFSLPPLEEILSVAQASQELINQSNLPDTWGGNYAPDDDFSFLIDRDTHNQAGDLSLYERYIDKSWEDSSTIRTIQINGDLDHEDHQTERLATENLRWVGMSNKDMEKSHVMEEHKIVPIEDISSSFRRREESDEFQGESGDNKRCKEFNDTEINMISLQPLEFINEDAPNENLQLDDGINTYREDYSSSPSFEVIEEVRFNHGMFISTRQVAKTFFHQTVPSQTVKIHLNPVMMSKFSIEKADNSHIGSDNKDSFFGKFKAVICMVALSLVHIYHVGGYMEEEKLIVDGFSATGKVLKGCSNYMKYRNVRKRSPARSIEADHDHRKNEHEVSVVIKTSEGGNSLSAFSKSTKIFLTVSLAVCTVWANRIIYANT</sequence>
<keyword evidence="2" id="KW-0805">Transcription regulation</keyword>
<dbReference type="PANTHER" id="PTHR31744">
    <property type="entry name" value="PROTEIN CUP-SHAPED COTYLEDON 2-RELATED"/>
    <property type="match status" value="1"/>
</dbReference>
<dbReference type="Pfam" id="PF02365">
    <property type="entry name" value="NAM"/>
    <property type="match status" value="1"/>
</dbReference>
<organism evidence="6 7">
    <name type="scientific">Juglans regia</name>
    <name type="common">English walnut</name>
    <dbReference type="NCBI Taxonomy" id="51240"/>
    <lineage>
        <taxon>Eukaryota</taxon>
        <taxon>Viridiplantae</taxon>
        <taxon>Streptophyta</taxon>
        <taxon>Embryophyta</taxon>
        <taxon>Tracheophyta</taxon>
        <taxon>Spermatophyta</taxon>
        <taxon>Magnoliopsida</taxon>
        <taxon>eudicotyledons</taxon>
        <taxon>Gunneridae</taxon>
        <taxon>Pentapetalae</taxon>
        <taxon>rosids</taxon>
        <taxon>fabids</taxon>
        <taxon>Fagales</taxon>
        <taxon>Juglandaceae</taxon>
        <taxon>Juglans</taxon>
    </lineage>
</organism>
<dbReference type="GO" id="GO:0003677">
    <property type="term" value="F:DNA binding"/>
    <property type="evidence" value="ECO:0007669"/>
    <property type="project" value="UniProtKB-KW"/>
</dbReference>
<evidence type="ECO:0000256" key="4">
    <source>
        <dbReference type="ARBA" id="ARBA00023163"/>
    </source>
</evidence>
<comment type="subcellular location">
    <subcellularLocation>
        <location evidence="1">Nucleus</location>
    </subcellularLocation>
</comment>
<dbReference type="GeneID" id="109010090"/>
<dbReference type="InterPro" id="IPR036093">
    <property type="entry name" value="NAC_dom_sf"/>
</dbReference>
<dbReference type="SUPFAM" id="SSF101941">
    <property type="entry name" value="NAC domain"/>
    <property type="match status" value="1"/>
</dbReference>
<dbReference type="GO" id="GO:0006355">
    <property type="term" value="P:regulation of DNA-templated transcription"/>
    <property type="evidence" value="ECO:0007669"/>
    <property type="project" value="InterPro"/>
</dbReference>
<dbReference type="Gene3D" id="2.170.150.80">
    <property type="entry name" value="NAC domain"/>
    <property type="match status" value="1"/>
</dbReference>
<accession>A0A2I4GR28</accession>
<dbReference type="Gramene" id="Jr10_06390_p1">
    <property type="protein sequence ID" value="cds.Jr10_06390_p1"/>
    <property type="gene ID" value="Jr10_06390"/>
</dbReference>